<reference evidence="1" key="1">
    <citation type="submission" date="2019-08" db="EMBL/GenBank/DDBJ databases">
        <title>The genome of the North American firefly Photinus pyralis.</title>
        <authorList>
            <consortium name="Photinus pyralis genome working group"/>
            <person name="Fallon T.R."/>
            <person name="Sander Lower S.E."/>
            <person name="Weng J.-K."/>
        </authorList>
    </citation>
    <scope>NUCLEOTIDE SEQUENCE</scope>
    <source>
        <strain evidence="1">TRF0915ILg1</strain>
        <tissue evidence="1">Whole body</tissue>
    </source>
</reference>
<comment type="caution">
    <text evidence="1">The sequence shown here is derived from an EMBL/GenBank/DDBJ whole genome shotgun (WGS) entry which is preliminary data.</text>
</comment>
<dbReference type="SUPFAM" id="SSF52087">
    <property type="entry name" value="CRAL/TRIO domain"/>
    <property type="match status" value="1"/>
</dbReference>
<dbReference type="Proteomes" id="UP000801492">
    <property type="component" value="Unassembled WGS sequence"/>
</dbReference>
<name>A0A8K0DF33_IGNLU</name>
<gene>
    <name evidence="1" type="ORF">ILUMI_03818</name>
</gene>
<accession>A0A8K0DF33</accession>
<dbReference type="OrthoDB" id="1434354at2759"/>
<evidence type="ECO:0008006" key="3">
    <source>
        <dbReference type="Google" id="ProtNLM"/>
    </source>
</evidence>
<dbReference type="AlphaFoldDB" id="A0A8K0DF33"/>
<keyword evidence="2" id="KW-1185">Reference proteome</keyword>
<sequence>MHIHSDFESFYKYLPKSVLPKDYGGEEDTIQELHGKTIQDSLITNSAILYAYSNNDTDASRQFRFLCRYSLEPQGIYDLEEAGLMTVHKPSKVIADKNNEKGTLNGKVGPLSCSLKA</sequence>
<evidence type="ECO:0000313" key="2">
    <source>
        <dbReference type="Proteomes" id="UP000801492"/>
    </source>
</evidence>
<evidence type="ECO:0000313" key="1">
    <source>
        <dbReference type="EMBL" id="KAF2902372.1"/>
    </source>
</evidence>
<protein>
    <recommendedName>
        <fullName evidence="3">CRAL-TRIO domain-containing protein</fullName>
    </recommendedName>
</protein>
<dbReference type="Gene3D" id="1.20.5.1200">
    <property type="entry name" value="Alpha-tocopherol transfer"/>
    <property type="match status" value="1"/>
</dbReference>
<organism evidence="1 2">
    <name type="scientific">Ignelater luminosus</name>
    <name type="common">Cucubano</name>
    <name type="synonym">Pyrophorus luminosus</name>
    <dbReference type="NCBI Taxonomy" id="2038154"/>
    <lineage>
        <taxon>Eukaryota</taxon>
        <taxon>Metazoa</taxon>
        <taxon>Ecdysozoa</taxon>
        <taxon>Arthropoda</taxon>
        <taxon>Hexapoda</taxon>
        <taxon>Insecta</taxon>
        <taxon>Pterygota</taxon>
        <taxon>Neoptera</taxon>
        <taxon>Endopterygota</taxon>
        <taxon>Coleoptera</taxon>
        <taxon>Polyphaga</taxon>
        <taxon>Elateriformia</taxon>
        <taxon>Elateroidea</taxon>
        <taxon>Elateridae</taxon>
        <taxon>Agrypninae</taxon>
        <taxon>Pyrophorini</taxon>
        <taxon>Ignelater</taxon>
    </lineage>
</organism>
<dbReference type="EMBL" id="VTPC01001321">
    <property type="protein sequence ID" value="KAF2902372.1"/>
    <property type="molecule type" value="Genomic_DNA"/>
</dbReference>
<proteinExistence type="predicted"/>
<dbReference type="InterPro" id="IPR036865">
    <property type="entry name" value="CRAL-TRIO_dom_sf"/>
</dbReference>